<dbReference type="AlphaFoldDB" id="A0A3N6MKP1"/>
<dbReference type="Pfam" id="PF01315">
    <property type="entry name" value="Ald_Xan_dh_C"/>
    <property type="match status" value="1"/>
</dbReference>
<dbReference type="RefSeq" id="WP_124194604.1">
    <property type="nucleotide sequence ID" value="NZ_REGA01000003.1"/>
</dbReference>
<protein>
    <submittedName>
        <fullName evidence="5">Carbon monoxide dehydrogenase</fullName>
    </submittedName>
</protein>
<dbReference type="InterPro" id="IPR016208">
    <property type="entry name" value="Ald_Oxase/xanthine_DH-like"/>
</dbReference>
<dbReference type="SUPFAM" id="SSF56003">
    <property type="entry name" value="Molybdenum cofactor-binding domain"/>
    <property type="match status" value="1"/>
</dbReference>
<dbReference type="InterPro" id="IPR037165">
    <property type="entry name" value="AldOxase/xan_DH_Mopterin-bd_sf"/>
</dbReference>
<dbReference type="PANTHER" id="PTHR11908:SF132">
    <property type="entry name" value="ALDEHYDE OXIDASE 1-RELATED"/>
    <property type="match status" value="1"/>
</dbReference>
<dbReference type="Proteomes" id="UP000282323">
    <property type="component" value="Unassembled WGS sequence"/>
</dbReference>
<feature type="region of interest" description="Disordered" evidence="3">
    <location>
        <begin position="1"/>
        <end position="28"/>
    </location>
</feature>
<dbReference type="PANTHER" id="PTHR11908">
    <property type="entry name" value="XANTHINE DEHYDROGENASE"/>
    <property type="match status" value="1"/>
</dbReference>
<feature type="compositionally biased region" description="Basic and acidic residues" evidence="3">
    <location>
        <begin position="817"/>
        <end position="828"/>
    </location>
</feature>
<name>A0A3N6MKP1_NATCH</name>
<dbReference type="Gene3D" id="3.90.1170.50">
    <property type="entry name" value="Aldehyde oxidase/xanthine dehydrogenase, a/b hammerhead"/>
    <property type="match status" value="1"/>
</dbReference>
<dbReference type="Pfam" id="PF20256">
    <property type="entry name" value="MoCoBD_2"/>
    <property type="match status" value="1"/>
</dbReference>
<evidence type="ECO:0000313" key="6">
    <source>
        <dbReference type="Proteomes" id="UP000282323"/>
    </source>
</evidence>
<keyword evidence="6" id="KW-1185">Reference proteome</keyword>
<organism evidence="5 6">
    <name type="scientific">Natrarchaeobius chitinivorans</name>
    <dbReference type="NCBI Taxonomy" id="1679083"/>
    <lineage>
        <taxon>Archaea</taxon>
        <taxon>Methanobacteriati</taxon>
        <taxon>Methanobacteriota</taxon>
        <taxon>Stenosarchaea group</taxon>
        <taxon>Halobacteria</taxon>
        <taxon>Halobacteriales</taxon>
        <taxon>Natrialbaceae</taxon>
        <taxon>Natrarchaeobius</taxon>
    </lineage>
</organism>
<sequence>MSQSQPTEADAEPESEPESFTGQGLPRVEDHRILTGEAEYIHDVTPENCLHMALVRSMHAHAEVVDIDASEAEDHPDCELVLTAEDLKANYNPMPTGVGRIEIGASGEAVELPEWSLADEKVRFVGEPVALVVASNRYAAEDVADLVTVEYDTLEAVADGMAAREDEVVVHESIGTNVVDHERIEFGDPETAFEDADHVVSGEYSWGRISGVPLETAGVVATYDEETDSFDVDCNIQLHTLVDDTIYETLGYDADDVRVNVPADVGGSYGTKIAIHRYCCLAAMASQQLNRPVKFEEDRIENLQGGDVHSSDREYEIRMAVDDDGTMRGLDVWFVDDFGAFPRYPINQVLKPLSVVTNSYVIDDVAYEYDLVLTNKTSQTAYRGFGVDPHIYALEMVVDAAAREIGMDPTEFRRRNLITPDQMPYTLPSKNVYDSGDYPATLDRIEEIIEDERDGGLLDPDVVAEKREEGKYRGVQTSVIIEPGVSGSDWTDRQRSNREALESRSREEVDELPEHLRAELREDGTVRAYLATDSSGQGHQTLVSQLLADELEILPSEIDVDYLDSVDAPTEYGSAASRMAVMLSGATVGLAERLVERAEELAADHWDVPADDVSYRDGTVELIDGSDSLSLADLAELDAERDERLTRVSYNYDHPALEHEEFDEAFRRKFPVYPTAAFGANAPIVEVDVGTGEVEILKFHTVRDCGTMLNPTIVEGQAHGGIAQGVGAALLEEFGYEADGQPQAITLFDYLLPSIETVPEIEMEHTETPSPYTETGAKGVGEGGMIDAPASIATSINAALEPLSLDEPADRIPVAPDHLRSKIRDAEE</sequence>
<feature type="compositionally biased region" description="Basic and acidic residues" evidence="3">
    <location>
        <begin position="490"/>
        <end position="509"/>
    </location>
</feature>
<dbReference type="Pfam" id="PF02738">
    <property type="entry name" value="MoCoBD_1"/>
    <property type="match status" value="1"/>
</dbReference>
<dbReference type="EMBL" id="REGA01000003">
    <property type="protein sequence ID" value="RQG96531.1"/>
    <property type="molecule type" value="Genomic_DNA"/>
</dbReference>
<dbReference type="OrthoDB" id="57164at2157"/>
<evidence type="ECO:0000256" key="3">
    <source>
        <dbReference type="SAM" id="MobiDB-lite"/>
    </source>
</evidence>
<dbReference type="SUPFAM" id="SSF54665">
    <property type="entry name" value="CO dehydrogenase molybdoprotein N-domain-like"/>
    <property type="match status" value="1"/>
</dbReference>
<dbReference type="GO" id="GO:0005506">
    <property type="term" value="F:iron ion binding"/>
    <property type="evidence" value="ECO:0007669"/>
    <property type="project" value="InterPro"/>
</dbReference>
<dbReference type="SMART" id="SM01008">
    <property type="entry name" value="Ald_Xan_dh_C"/>
    <property type="match status" value="1"/>
</dbReference>
<feature type="domain" description="Aldehyde oxidase/xanthine dehydrogenase a/b hammerhead" evidence="4">
    <location>
        <begin position="35"/>
        <end position="155"/>
    </location>
</feature>
<evidence type="ECO:0000313" key="5">
    <source>
        <dbReference type="EMBL" id="RQG96531.1"/>
    </source>
</evidence>
<keyword evidence="1" id="KW-0500">Molybdenum</keyword>
<dbReference type="InterPro" id="IPR046867">
    <property type="entry name" value="AldOxase/xan_DH_MoCoBD2"/>
</dbReference>
<dbReference type="Gene3D" id="3.30.365.10">
    <property type="entry name" value="Aldehyde oxidase/xanthine dehydrogenase, molybdopterin binding domain"/>
    <property type="match status" value="4"/>
</dbReference>
<comment type="caution">
    <text evidence="5">The sequence shown here is derived from an EMBL/GenBank/DDBJ whole genome shotgun (WGS) entry which is preliminary data.</text>
</comment>
<proteinExistence type="predicted"/>
<feature type="region of interest" description="Disordered" evidence="3">
    <location>
        <begin position="804"/>
        <end position="828"/>
    </location>
</feature>
<feature type="region of interest" description="Disordered" evidence="3">
    <location>
        <begin position="484"/>
        <end position="509"/>
    </location>
</feature>
<gene>
    <name evidence="5" type="ORF">EA473_05305</name>
</gene>
<dbReference type="InterPro" id="IPR008274">
    <property type="entry name" value="AldOxase/xan_DH_MoCoBD1"/>
</dbReference>
<keyword evidence="2" id="KW-0560">Oxidoreductase</keyword>
<dbReference type="InterPro" id="IPR000674">
    <property type="entry name" value="Ald_Oxase/Xan_DH_a/b"/>
</dbReference>
<evidence type="ECO:0000256" key="2">
    <source>
        <dbReference type="ARBA" id="ARBA00023002"/>
    </source>
</evidence>
<evidence type="ECO:0000256" key="1">
    <source>
        <dbReference type="ARBA" id="ARBA00022505"/>
    </source>
</evidence>
<evidence type="ECO:0000259" key="4">
    <source>
        <dbReference type="SMART" id="SM01008"/>
    </source>
</evidence>
<accession>A0A3N6MKP1</accession>
<dbReference type="GO" id="GO:0016491">
    <property type="term" value="F:oxidoreductase activity"/>
    <property type="evidence" value="ECO:0007669"/>
    <property type="project" value="UniProtKB-KW"/>
</dbReference>
<dbReference type="InterPro" id="IPR036856">
    <property type="entry name" value="Ald_Oxase/Xan_DH_a/b_sf"/>
</dbReference>
<reference evidence="5 6" key="1">
    <citation type="submission" date="2018-10" db="EMBL/GenBank/DDBJ databases">
        <title>Natrarchaeobius chitinivorans gen. nov., sp. nov., and Natrarchaeobius haloalkaliphilus sp. nov., alkaliphilic, chitin-utilizing haloarchaea from hypersaline alkaline lakes.</title>
        <authorList>
            <person name="Sorokin D.Y."/>
            <person name="Elcheninov A.G."/>
            <person name="Kostrikina N.A."/>
            <person name="Bale N.J."/>
            <person name="Sinninghe Damste J.S."/>
            <person name="Khijniak T.V."/>
            <person name="Kublanov I.V."/>
            <person name="Toshchakov S.V."/>
        </authorList>
    </citation>
    <scope>NUCLEOTIDE SEQUENCE [LARGE SCALE GENOMIC DNA]</scope>
    <source>
        <strain evidence="5 6">AArcht4T</strain>
    </source>
</reference>